<dbReference type="InterPro" id="IPR008979">
    <property type="entry name" value="Galactose-bd-like_sf"/>
</dbReference>
<keyword evidence="4 11" id="KW-0597">Phosphoprotein</keyword>
<dbReference type="SMART" id="SM00388">
    <property type="entry name" value="HisKA"/>
    <property type="match status" value="1"/>
</dbReference>
<evidence type="ECO:0000256" key="6">
    <source>
        <dbReference type="ARBA" id="ARBA00022741"/>
    </source>
</evidence>
<evidence type="ECO:0000313" key="16">
    <source>
        <dbReference type="Proteomes" id="UP000595349"/>
    </source>
</evidence>
<feature type="transmembrane region" description="Helical" evidence="12">
    <location>
        <begin position="12"/>
        <end position="33"/>
    </location>
</feature>
<feature type="domain" description="Response regulatory" evidence="14">
    <location>
        <begin position="695"/>
        <end position="810"/>
    </location>
</feature>
<dbReference type="Gene3D" id="3.30.565.10">
    <property type="entry name" value="Histidine kinase-like ATPase, C-terminal domain"/>
    <property type="match status" value="2"/>
</dbReference>
<keyword evidence="7" id="KW-0418">Kinase</keyword>
<dbReference type="GO" id="GO:0005524">
    <property type="term" value="F:ATP binding"/>
    <property type="evidence" value="ECO:0007669"/>
    <property type="project" value="UniProtKB-KW"/>
</dbReference>
<dbReference type="PROSITE" id="PS50109">
    <property type="entry name" value="HIS_KIN"/>
    <property type="match status" value="2"/>
</dbReference>
<dbReference type="CDD" id="cd00082">
    <property type="entry name" value="HisKA"/>
    <property type="match status" value="1"/>
</dbReference>
<dbReference type="InterPro" id="IPR011006">
    <property type="entry name" value="CheY-like_superfamily"/>
</dbReference>
<evidence type="ECO:0000259" key="13">
    <source>
        <dbReference type="PROSITE" id="PS50109"/>
    </source>
</evidence>
<feature type="domain" description="Histidine kinase" evidence="13">
    <location>
        <begin position="436"/>
        <end position="654"/>
    </location>
</feature>
<dbReference type="InterPro" id="IPR036097">
    <property type="entry name" value="HisK_dim/P_sf"/>
</dbReference>
<evidence type="ECO:0000256" key="10">
    <source>
        <dbReference type="ARBA" id="ARBA00074306"/>
    </source>
</evidence>
<dbReference type="SUPFAM" id="SSF55874">
    <property type="entry name" value="ATPase domain of HSP90 chaperone/DNA topoisomerase II/histidine kinase"/>
    <property type="match status" value="2"/>
</dbReference>
<dbReference type="InterPro" id="IPR005467">
    <property type="entry name" value="His_kinase_dom"/>
</dbReference>
<evidence type="ECO:0000256" key="4">
    <source>
        <dbReference type="ARBA" id="ARBA00022553"/>
    </source>
</evidence>
<feature type="transmembrane region" description="Helical" evidence="12">
    <location>
        <begin position="273"/>
        <end position="293"/>
    </location>
</feature>
<keyword evidence="16" id="KW-1185">Reference proteome</keyword>
<dbReference type="InterPro" id="IPR003594">
    <property type="entry name" value="HATPase_dom"/>
</dbReference>
<dbReference type="InterPro" id="IPR036890">
    <property type="entry name" value="HATPase_C_sf"/>
</dbReference>
<feature type="modified residue" description="4-aspartylphosphate" evidence="11">
    <location>
        <position position="743"/>
    </location>
</feature>
<feature type="transmembrane region" description="Helical" evidence="12">
    <location>
        <begin position="388"/>
        <end position="406"/>
    </location>
</feature>
<dbReference type="Gene3D" id="1.10.287.130">
    <property type="match status" value="1"/>
</dbReference>
<protein>
    <recommendedName>
        <fullName evidence="10">Circadian input-output histidine kinase CikA</fullName>
        <ecNumber evidence="3">2.7.13.3</ecNumber>
    </recommendedName>
</protein>
<dbReference type="EMBL" id="CP054706">
    <property type="protein sequence ID" value="QQK81772.1"/>
    <property type="molecule type" value="Genomic_DNA"/>
</dbReference>
<evidence type="ECO:0000256" key="3">
    <source>
        <dbReference type="ARBA" id="ARBA00012438"/>
    </source>
</evidence>
<evidence type="ECO:0000256" key="11">
    <source>
        <dbReference type="PROSITE-ProRule" id="PRU00169"/>
    </source>
</evidence>
<keyword evidence="5" id="KW-0808">Transferase</keyword>
<evidence type="ECO:0000313" key="15">
    <source>
        <dbReference type="EMBL" id="QQK81772.1"/>
    </source>
</evidence>
<evidence type="ECO:0000256" key="7">
    <source>
        <dbReference type="ARBA" id="ARBA00022777"/>
    </source>
</evidence>
<keyword evidence="12" id="KW-0812">Transmembrane</keyword>
<evidence type="ECO:0000256" key="9">
    <source>
        <dbReference type="ARBA" id="ARBA00023012"/>
    </source>
</evidence>
<dbReference type="PANTHER" id="PTHR43047:SF72">
    <property type="entry name" value="OSMOSENSING HISTIDINE PROTEIN KINASE SLN1"/>
    <property type="match status" value="1"/>
</dbReference>
<dbReference type="EC" id="2.7.13.3" evidence="3"/>
<dbReference type="PRINTS" id="PR00344">
    <property type="entry name" value="BCTRLSENSOR"/>
</dbReference>
<dbReference type="PROSITE" id="PS50110">
    <property type="entry name" value="RESPONSE_REGULATORY"/>
    <property type="match status" value="1"/>
</dbReference>
<dbReference type="Pfam" id="PF02518">
    <property type="entry name" value="HATPase_c"/>
    <property type="match status" value="2"/>
</dbReference>
<sequence length="1020" mass="115941">MKTSKPMSKKNIFLIIVLFFLVLTGFRFGWLFYHEPPDHPQAEQGVVDLTDWDFTDDQAITLDGMWEFYPNEFIAPNSDTSDEEMEYISVPGDWSNHQENQSAYGYGTYRVNILLPDGKQSLYGIRMKSATSAGAVYIDGELMMESGTPAKNVDQAEGTRFPLSTIFPTESKEIELMIHASNYEIPFWGGLDQSLKIGTENAILSEDNRPLILQIVVGAIFLLHSLYAFSIYLLGKGKYLKEILFFGVMLLVHGLSILIYYDTPLQLPLDIIWYYKLVYFLYVSTLFSLLIFFKHMFHIKSGVYSLLLSLYIFIVIGEMVVPFDYFIYLGMVVAIFYILSIIFLFTKTIKIIRNNVSLEAIFILFFITAFTSHVNWHIFRNLGMVNAPYYPFDMFISIVIIALLLFNRHIRVAQINEQQTEELQQADEKKDEFLANTSHELRNPLHGIMNIAQSVLDDKDEHLSDKNKENLNLLVNVGQRMSFTLNDLLDVTRLKEHRITLDRTNVDLRIVARVVLDMIRFMVSGKDIRFKLDIPVDFPKVHADENRLIQILFNLLHNAVKYTNNGTITLSADHKNKMAAIYVKDTGVGMNKETLNRVFQPYRQEDSGITSIGGGTGLGLNICKQFVELHGGEISAESTLGQGSVLSFTLPLAPRPADKSEAVASTDIENKFSDIGAEPPMPHKMDAIAKEDQTKLLIVDDDTVNLKVLKTMLDSEYDVFTATSGEKALDLIYDGEWDLVIADVMMPHMSGYELTQVLRNQFTISELPILLLTARHQVEDINTGFLAGANDYVVKPVEAMELKARVRALTSLKQSIREQLRIEAAWLQSQIRPHFLFNTFNTIASLSEFDTDRMIKLLNEFGNYLRRSFDVNNTESFTSLESELDLTKSYLYIEKERFGDRLNIKWDIEDGVDVHLPPLTIQPLVENAVRHGVLKKSNGGTVTIRVTDQSTHVEIAIKDEGVGMEQEAIRKILDDHPHHLSGIGVTNTNKRLKKLYGKGLEIDSEPGIGTTVRFQIPKKK</sequence>
<evidence type="ECO:0000256" key="5">
    <source>
        <dbReference type="ARBA" id="ARBA00022679"/>
    </source>
</evidence>
<name>A0A7T6ZE89_9BACI</name>
<keyword evidence="12" id="KW-1133">Transmembrane helix</keyword>
<dbReference type="Proteomes" id="UP000595349">
    <property type="component" value="Chromosome"/>
</dbReference>
<dbReference type="SUPFAM" id="SSF52172">
    <property type="entry name" value="CheY-like"/>
    <property type="match status" value="1"/>
</dbReference>
<evidence type="ECO:0000256" key="1">
    <source>
        <dbReference type="ARBA" id="ARBA00000085"/>
    </source>
</evidence>
<keyword evidence="12" id="KW-0472">Membrane</keyword>
<comment type="catalytic activity">
    <reaction evidence="1">
        <text>ATP + protein L-histidine = ADP + protein N-phospho-L-histidine.</text>
        <dbReference type="EC" id="2.7.13.3"/>
    </reaction>
</comment>
<accession>A0A7T6ZE89</accession>
<dbReference type="RefSeq" id="WP_200086539.1">
    <property type="nucleotide sequence ID" value="NZ_CP054706.1"/>
</dbReference>
<dbReference type="SUPFAM" id="SSF49785">
    <property type="entry name" value="Galactose-binding domain-like"/>
    <property type="match status" value="1"/>
</dbReference>
<dbReference type="GO" id="GO:0009927">
    <property type="term" value="F:histidine phosphotransfer kinase activity"/>
    <property type="evidence" value="ECO:0007669"/>
    <property type="project" value="TreeGrafter"/>
</dbReference>
<evidence type="ECO:0000256" key="8">
    <source>
        <dbReference type="ARBA" id="ARBA00022840"/>
    </source>
</evidence>
<dbReference type="FunFam" id="3.30.565.10:FF:000010">
    <property type="entry name" value="Sensor histidine kinase RcsC"/>
    <property type="match status" value="1"/>
</dbReference>
<feature type="transmembrane region" description="Helical" evidence="12">
    <location>
        <begin position="302"/>
        <end position="320"/>
    </location>
</feature>
<feature type="transmembrane region" description="Helical" evidence="12">
    <location>
        <begin position="243"/>
        <end position="261"/>
    </location>
</feature>
<comment type="similarity">
    <text evidence="2">In the N-terminal section; belongs to the phytochrome family.</text>
</comment>
<gene>
    <name evidence="15" type="ORF">HUG20_18870</name>
</gene>
<dbReference type="SMART" id="SM00448">
    <property type="entry name" value="REC"/>
    <property type="match status" value="1"/>
</dbReference>
<organism evidence="15 16">
    <name type="scientific">Salicibibacter cibi</name>
    <dbReference type="NCBI Taxonomy" id="2743001"/>
    <lineage>
        <taxon>Bacteria</taxon>
        <taxon>Bacillati</taxon>
        <taxon>Bacillota</taxon>
        <taxon>Bacilli</taxon>
        <taxon>Bacillales</taxon>
        <taxon>Bacillaceae</taxon>
        <taxon>Salicibibacter</taxon>
    </lineage>
</organism>
<feature type="transmembrane region" description="Helical" evidence="12">
    <location>
        <begin position="211"/>
        <end position="234"/>
    </location>
</feature>
<feature type="transmembrane region" description="Helical" evidence="12">
    <location>
        <begin position="358"/>
        <end position="376"/>
    </location>
</feature>
<dbReference type="SUPFAM" id="SSF47384">
    <property type="entry name" value="Homodimeric domain of signal transducing histidine kinase"/>
    <property type="match status" value="1"/>
</dbReference>
<dbReference type="InterPro" id="IPR003661">
    <property type="entry name" value="HisK_dim/P_dom"/>
</dbReference>
<dbReference type="Pfam" id="PF06580">
    <property type="entry name" value="His_kinase"/>
    <property type="match status" value="1"/>
</dbReference>
<dbReference type="Pfam" id="PF00072">
    <property type="entry name" value="Response_reg"/>
    <property type="match status" value="1"/>
</dbReference>
<dbReference type="InterPro" id="IPR001789">
    <property type="entry name" value="Sig_transdc_resp-reg_receiver"/>
</dbReference>
<dbReference type="InterPro" id="IPR010559">
    <property type="entry name" value="Sig_transdc_His_kin_internal"/>
</dbReference>
<dbReference type="GO" id="GO:0005886">
    <property type="term" value="C:plasma membrane"/>
    <property type="evidence" value="ECO:0007669"/>
    <property type="project" value="TreeGrafter"/>
</dbReference>
<dbReference type="Gene3D" id="2.60.120.260">
    <property type="entry name" value="Galactose-binding domain-like"/>
    <property type="match status" value="1"/>
</dbReference>
<proteinExistence type="inferred from homology"/>
<evidence type="ECO:0000259" key="14">
    <source>
        <dbReference type="PROSITE" id="PS50110"/>
    </source>
</evidence>
<feature type="transmembrane region" description="Helical" evidence="12">
    <location>
        <begin position="326"/>
        <end position="346"/>
    </location>
</feature>
<keyword evidence="9" id="KW-0902">Two-component regulatory system</keyword>
<dbReference type="GO" id="GO:0000155">
    <property type="term" value="F:phosphorelay sensor kinase activity"/>
    <property type="evidence" value="ECO:0007669"/>
    <property type="project" value="InterPro"/>
</dbReference>
<dbReference type="AlphaFoldDB" id="A0A7T6ZE89"/>
<dbReference type="PANTHER" id="PTHR43047">
    <property type="entry name" value="TWO-COMPONENT HISTIDINE PROTEIN KINASE"/>
    <property type="match status" value="1"/>
</dbReference>
<keyword evidence="6" id="KW-0547">Nucleotide-binding</keyword>
<dbReference type="CDD" id="cd17574">
    <property type="entry name" value="REC_OmpR"/>
    <property type="match status" value="1"/>
</dbReference>
<reference evidence="15 16" key="1">
    <citation type="submission" date="2020-06" db="EMBL/GenBank/DDBJ databases">
        <title>Genomic analysis of Salicibibacter sp. NKC21-4.</title>
        <authorList>
            <person name="Oh Y.J."/>
        </authorList>
    </citation>
    <scope>NUCLEOTIDE SEQUENCE [LARGE SCALE GENOMIC DNA]</scope>
    <source>
        <strain evidence="15 16">NKC21-4</strain>
    </source>
</reference>
<dbReference type="Pfam" id="PF00512">
    <property type="entry name" value="HisKA"/>
    <property type="match status" value="1"/>
</dbReference>
<evidence type="ECO:0000256" key="12">
    <source>
        <dbReference type="SAM" id="Phobius"/>
    </source>
</evidence>
<dbReference type="InterPro" id="IPR004358">
    <property type="entry name" value="Sig_transdc_His_kin-like_C"/>
</dbReference>
<dbReference type="KEGG" id="scib:HUG20_18870"/>
<dbReference type="Gene3D" id="3.40.50.2300">
    <property type="match status" value="1"/>
</dbReference>
<dbReference type="SMART" id="SM00387">
    <property type="entry name" value="HATPase_c"/>
    <property type="match status" value="2"/>
</dbReference>
<evidence type="ECO:0000256" key="2">
    <source>
        <dbReference type="ARBA" id="ARBA00006402"/>
    </source>
</evidence>
<keyword evidence="8" id="KW-0067">ATP-binding</keyword>
<feature type="domain" description="Histidine kinase" evidence="13">
    <location>
        <begin position="921"/>
        <end position="1020"/>
    </location>
</feature>